<dbReference type="GO" id="GO:0004144">
    <property type="term" value="F:diacylglycerol O-acyltransferase activity"/>
    <property type="evidence" value="ECO:0007669"/>
    <property type="project" value="TreeGrafter"/>
</dbReference>
<dbReference type="Proteomes" id="UP000030762">
    <property type="component" value="Unassembled WGS sequence"/>
</dbReference>
<dbReference type="STRING" id="1156394.T0PRG3"/>
<dbReference type="OMA" id="NDPKHAG"/>
<dbReference type="PANTHER" id="PTHR12317:SF0">
    <property type="entry name" value="ACYLTRANSFERASE"/>
    <property type="match status" value="1"/>
</dbReference>
<dbReference type="VEuPathDB" id="FungiDB:SDRG_14167"/>
<dbReference type="AlphaFoldDB" id="T0PRG3"/>
<keyword evidence="8" id="KW-0319">Glycerol metabolism</keyword>
<comment type="subcellular location">
    <subcellularLocation>
        <location evidence="1 14">Endoplasmic reticulum membrane</location>
        <topology evidence="1 14">Multi-pass membrane protein</topology>
    </subcellularLocation>
</comment>
<dbReference type="eggNOG" id="KOG0831">
    <property type="taxonomic scope" value="Eukaryota"/>
</dbReference>
<dbReference type="CDD" id="cd07987">
    <property type="entry name" value="LPLAT_MGAT-like"/>
    <property type="match status" value="1"/>
</dbReference>
<dbReference type="OrthoDB" id="264532at2759"/>
<keyword evidence="6 14" id="KW-0808">Transferase</keyword>
<evidence type="ECO:0000313" key="16">
    <source>
        <dbReference type="Proteomes" id="UP000030762"/>
    </source>
</evidence>
<feature type="transmembrane region" description="Helical" evidence="14">
    <location>
        <begin position="7"/>
        <end position="30"/>
    </location>
</feature>
<evidence type="ECO:0000256" key="3">
    <source>
        <dbReference type="ARBA" id="ARBA00005189"/>
    </source>
</evidence>
<keyword evidence="5" id="KW-0444">Lipid biosynthesis</keyword>
<evidence type="ECO:0000256" key="6">
    <source>
        <dbReference type="ARBA" id="ARBA00022679"/>
    </source>
</evidence>
<evidence type="ECO:0000256" key="14">
    <source>
        <dbReference type="RuleBase" id="RU367023"/>
    </source>
</evidence>
<dbReference type="GO" id="GO:0006071">
    <property type="term" value="P:glycerol metabolic process"/>
    <property type="evidence" value="ECO:0007669"/>
    <property type="project" value="UniProtKB-KW"/>
</dbReference>
<evidence type="ECO:0000256" key="12">
    <source>
        <dbReference type="ARBA" id="ARBA00023136"/>
    </source>
</evidence>
<reference evidence="15 16" key="1">
    <citation type="submission" date="2012-04" db="EMBL/GenBank/DDBJ databases">
        <title>The Genome Sequence of Saprolegnia declina VS20.</title>
        <authorList>
            <consortium name="The Broad Institute Genome Sequencing Platform"/>
            <person name="Russ C."/>
            <person name="Nusbaum C."/>
            <person name="Tyler B."/>
            <person name="van West P."/>
            <person name="Dieguez-Uribeondo J."/>
            <person name="de Bruijn I."/>
            <person name="Tripathy S."/>
            <person name="Jiang R."/>
            <person name="Young S.K."/>
            <person name="Zeng Q."/>
            <person name="Gargeya S."/>
            <person name="Fitzgerald M."/>
            <person name="Haas B."/>
            <person name="Abouelleil A."/>
            <person name="Alvarado L."/>
            <person name="Arachchi H.M."/>
            <person name="Berlin A."/>
            <person name="Chapman S.B."/>
            <person name="Goldberg J."/>
            <person name="Griggs A."/>
            <person name="Gujja S."/>
            <person name="Hansen M."/>
            <person name="Howarth C."/>
            <person name="Imamovic A."/>
            <person name="Larimer J."/>
            <person name="McCowen C."/>
            <person name="Montmayeur A."/>
            <person name="Murphy C."/>
            <person name="Neiman D."/>
            <person name="Pearson M."/>
            <person name="Priest M."/>
            <person name="Roberts A."/>
            <person name="Saif S."/>
            <person name="Shea T."/>
            <person name="Sisk P."/>
            <person name="Sykes S."/>
            <person name="Wortman J."/>
            <person name="Nusbaum C."/>
            <person name="Birren B."/>
        </authorList>
    </citation>
    <scope>NUCLEOTIDE SEQUENCE [LARGE SCALE GENOMIC DNA]</scope>
    <source>
        <strain evidence="15 16">VS20</strain>
    </source>
</reference>
<keyword evidence="9 14" id="KW-0256">Endoplasmic reticulum</keyword>
<comment type="pathway">
    <text evidence="3">Lipid metabolism.</text>
</comment>
<gene>
    <name evidence="15" type="ORF">SDRG_14167</name>
</gene>
<comment type="similarity">
    <text evidence="4 14">Belongs to the diacylglycerol acyltransferase family.</text>
</comment>
<evidence type="ECO:0000256" key="2">
    <source>
        <dbReference type="ARBA" id="ARBA00004771"/>
    </source>
</evidence>
<dbReference type="PANTHER" id="PTHR12317">
    <property type="entry name" value="DIACYLGLYCEROL O-ACYLTRANSFERASE"/>
    <property type="match status" value="1"/>
</dbReference>
<keyword evidence="12 14" id="KW-0472">Membrane</keyword>
<dbReference type="RefSeq" id="XP_008618499.1">
    <property type="nucleotide sequence ID" value="XM_008620277.1"/>
</dbReference>
<evidence type="ECO:0000256" key="8">
    <source>
        <dbReference type="ARBA" id="ARBA00022798"/>
    </source>
</evidence>
<keyword evidence="10 14" id="KW-1133">Transmembrane helix</keyword>
<accession>T0PRG3</accession>
<comment type="caution">
    <text evidence="14">Lacks conserved residue(s) required for the propagation of feature annotation.</text>
</comment>
<evidence type="ECO:0000256" key="11">
    <source>
        <dbReference type="ARBA" id="ARBA00023098"/>
    </source>
</evidence>
<dbReference type="Pfam" id="PF03982">
    <property type="entry name" value="DAGAT"/>
    <property type="match status" value="1"/>
</dbReference>
<keyword evidence="11" id="KW-0443">Lipid metabolism</keyword>
<evidence type="ECO:0000256" key="13">
    <source>
        <dbReference type="ARBA" id="ARBA00023315"/>
    </source>
</evidence>
<dbReference type="EC" id="2.3.1.-" evidence="14"/>
<dbReference type="EMBL" id="JH767199">
    <property type="protein sequence ID" value="EQC28074.1"/>
    <property type="molecule type" value="Genomic_DNA"/>
</dbReference>
<evidence type="ECO:0000256" key="10">
    <source>
        <dbReference type="ARBA" id="ARBA00022989"/>
    </source>
</evidence>
<comment type="pathway">
    <text evidence="2">Glycerolipid metabolism; triacylglycerol biosynthesis.</text>
</comment>
<keyword evidence="13" id="KW-0012">Acyltransferase</keyword>
<dbReference type="GO" id="GO:0019432">
    <property type="term" value="P:triglyceride biosynthetic process"/>
    <property type="evidence" value="ECO:0007669"/>
    <property type="project" value="TreeGrafter"/>
</dbReference>
<protein>
    <recommendedName>
        <fullName evidence="14">Acyltransferase</fullName>
        <ecNumber evidence="14">2.3.1.-</ecNumber>
    </recommendedName>
</protein>
<evidence type="ECO:0000256" key="4">
    <source>
        <dbReference type="ARBA" id="ARBA00005420"/>
    </source>
</evidence>
<sequence length="308" mass="35270">MQRYAMALTFYALWVGSIFLFQGAVLTLLWSAHYRWHVVAFYVAYASWRYLSPLDTWPLAQRWMLRMNAACQYFPSRAVVFEKGATAPPPDTKAMLAYHPHGILACGWVANGFADSVFAPSQISWLVSELLFLMPPIANIISWFGCGPVHRVNFEALAKRGRNLALIPGGFEEATIYAFGKHRVYLKERKGFIKLALQYGYKVYPVYTFGEERTYLAFQPGLRFRLALNRFKLPGALFRGLWWCFFLPFASQTMTTVVGAPMQLPTLPSPTPDDVRKYHDAYMEALNALFERHKAAYAHDPNETLTFF</sequence>
<proteinExistence type="inferred from homology"/>
<evidence type="ECO:0000256" key="9">
    <source>
        <dbReference type="ARBA" id="ARBA00022824"/>
    </source>
</evidence>
<name>T0PRG3_SAPDV</name>
<evidence type="ECO:0000256" key="1">
    <source>
        <dbReference type="ARBA" id="ARBA00004477"/>
    </source>
</evidence>
<keyword evidence="16" id="KW-1185">Reference proteome</keyword>
<organism evidence="15 16">
    <name type="scientific">Saprolegnia diclina (strain VS20)</name>
    <dbReference type="NCBI Taxonomy" id="1156394"/>
    <lineage>
        <taxon>Eukaryota</taxon>
        <taxon>Sar</taxon>
        <taxon>Stramenopiles</taxon>
        <taxon>Oomycota</taxon>
        <taxon>Saprolegniomycetes</taxon>
        <taxon>Saprolegniales</taxon>
        <taxon>Saprolegniaceae</taxon>
        <taxon>Saprolegnia</taxon>
    </lineage>
</organism>
<keyword evidence="7 14" id="KW-0812">Transmembrane</keyword>
<evidence type="ECO:0000313" key="15">
    <source>
        <dbReference type="EMBL" id="EQC28074.1"/>
    </source>
</evidence>
<dbReference type="InterPro" id="IPR007130">
    <property type="entry name" value="DAGAT"/>
</dbReference>
<dbReference type="GeneID" id="19954894"/>
<evidence type="ECO:0000256" key="7">
    <source>
        <dbReference type="ARBA" id="ARBA00022692"/>
    </source>
</evidence>
<dbReference type="GO" id="GO:0005789">
    <property type="term" value="C:endoplasmic reticulum membrane"/>
    <property type="evidence" value="ECO:0007669"/>
    <property type="project" value="UniProtKB-SubCell"/>
</dbReference>
<dbReference type="InParanoid" id="T0PRG3"/>
<evidence type="ECO:0000256" key="5">
    <source>
        <dbReference type="ARBA" id="ARBA00022516"/>
    </source>
</evidence>